<dbReference type="Gene3D" id="1.20.1280.50">
    <property type="match status" value="1"/>
</dbReference>
<feature type="domain" description="F-box" evidence="1">
    <location>
        <begin position="3"/>
        <end position="50"/>
    </location>
</feature>
<organism evidence="2 3">
    <name type="scientific">Phascolomyces articulosus</name>
    <dbReference type="NCBI Taxonomy" id="60185"/>
    <lineage>
        <taxon>Eukaryota</taxon>
        <taxon>Fungi</taxon>
        <taxon>Fungi incertae sedis</taxon>
        <taxon>Mucoromycota</taxon>
        <taxon>Mucoromycotina</taxon>
        <taxon>Mucoromycetes</taxon>
        <taxon>Mucorales</taxon>
        <taxon>Lichtheimiaceae</taxon>
        <taxon>Phascolomyces</taxon>
    </lineage>
</organism>
<sequence>MTRDHLMPMPIEIQCRIFNYFMLHERIRLCLVSKSWRTMILNAPGTWKTDTDLIDLLVYLRCNKLNNVIMTFGCLTRLNAFNFISMYDPTLTRAVIVIDWIQQHKNTKANVAPDFILRHCRNLEHFTFVGEIEKPVRYQPSKLLTNVKLQHLAYLALGIENMDGCFDLLAFLKSTPKLEYLGIALRNILGICDSLSEQLLQPCPRLKVLYMPGDAHNHYEIPHVYKTQSMKDNNSSSEQTTGVAGIISTTLFEMMM</sequence>
<accession>A0AAD5PG20</accession>
<comment type="caution">
    <text evidence="2">The sequence shown here is derived from an EMBL/GenBank/DDBJ whole genome shotgun (WGS) entry which is preliminary data.</text>
</comment>
<dbReference type="InterPro" id="IPR036047">
    <property type="entry name" value="F-box-like_dom_sf"/>
</dbReference>
<gene>
    <name evidence="2" type="ORF">BDA99DRAFT_558332</name>
</gene>
<dbReference type="Pfam" id="PF00646">
    <property type="entry name" value="F-box"/>
    <property type="match status" value="1"/>
</dbReference>
<dbReference type="SMART" id="SM00256">
    <property type="entry name" value="FBOX"/>
    <property type="match status" value="1"/>
</dbReference>
<proteinExistence type="predicted"/>
<reference evidence="2" key="1">
    <citation type="journal article" date="2022" name="IScience">
        <title>Evolution of zygomycete secretomes and the origins of terrestrial fungal ecologies.</title>
        <authorList>
            <person name="Chang Y."/>
            <person name="Wang Y."/>
            <person name="Mondo S."/>
            <person name="Ahrendt S."/>
            <person name="Andreopoulos W."/>
            <person name="Barry K."/>
            <person name="Beard J."/>
            <person name="Benny G.L."/>
            <person name="Blankenship S."/>
            <person name="Bonito G."/>
            <person name="Cuomo C."/>
            <person name="Desiro A."/>
            <person name="Gervers K.A."/>
            <person name="Hundley H."/>
            <person name="Kuo A."/>
            <person name="LaButti K."/>
            <person name="Lang B.F."/>
            <person name="Lipzen A."/>
            <person name="O'Donnell K."/>
            <person name="Pangilinan J."/>
            <person name="Reynolds N."/>
            <person name="Sandor L."/>
            <person name="Smith M.E."/>
            <person name="Tsang A."/>
            <person name="Grigoriev I.V."/>
            <person name="Stajich J.E."/>
            <person name="Spatafora J.W."/>
        </authorList>
    </citation>
    <scope>NUCLEOTIDE SEQUENCE</scope>
    <source>
        <strain evidence="2">RSA 2281</strain>
    </source>
</reference>
<dbReference type="AlphaFoldDB" id="A0AAD5PG20"/>
<evidence type="ECO:0000259" key="1">
    <source>
        <dbReference type="PROSITE" id="PS50181"/>
    </source>
</evidence>
<dbReference type="EMBL" id="JAIXMP010000009">
    <property type="protein sequence ID" value="KAI9268158.1"/>
    <property type="molecule type" value="Genomic_DNA"/>
</dbReference>
<protein>
    <recommendedName>
        <fullName evidence="1">F-box domain-containing protein</fullName>
    </recommendedName>
</protein>
<reference evidence="2" key="2">
    <citation type="submission" date="2023-02" db="EMBL/GenBank/DDBJ databases">
        <authorList>
            <consortium name="DOE Joint Genome Institute"/>
            <person name="Mondo S.J."/>
            <person name="Chang Y."/>
            <person name="Wang Y."/>
            <person name="Ahrendt S."/>
            <person name="Andreopoulos W."/>
            <person name="Barry K."/>
            <person name="Beard J."/>
            <person name="Benny G.L."/>
            <person name="Blankenship S."/>
            <person name="Bonito G."/>
            <person name="Cuomo C."/>
            <person name="Desiro A."/>
            <person name="Gervers K.A."/>
            <person name="Hundley H."/>
            <person name="Kuo A."/>
            <person name="LaButti K."/>
            <person name="Lang B.F."/>
            <person name="Lipzen A."/>
            <person name="O'Donnell K."/>
            <person name="Pangilinan J."/>
            <person name="Reynolds N."/>
            <person name="Sandor L."/>
            <person name="Smith M.W."/>
            <person name="Tsang A."/>
            <person name="Grigoriev I.V."/>
            <person name="Stajich J.E."/>
            <person name="Spatafora J.W."/>
        </authorList>
    </citation>
    <scope>NUCLEOTIDE SEQUENCE</scope>
    <source>
        <strain evidence="2">RSA 2281</strain>
    </source>
</reference>
<dbReference type="InterPro" id="IPR001810">
    <property type="entry name" value="F-box_dom"/>
</dbReference>
<keyword evidence="3" id="KW-1185">Reference proteome</keyword>
<dbReference type="PROSITE" id="PS50181">
    <property type="entry name" value="FBOX"/>
    <property type="match status" value="1"/>
</dbReference>
<dbReference type="SUPFAM" id="SSF52047">
    <property type="entry name" value="RNI-like"/>
    <property type="match status" value="1"/>
</dbReference>
<dbReference type="SUPFAM" id="SSF81383">
    <property type="entry name" value="F-box domain"/>
    <property type="match status" value="1"/>
</dbReference>
<dbReference type="Proteomes" id="UP001209540">
    <property type="component" value="Unassembled WGS sequence"/>
</dbReference>
<name>A0AAD5PG20_9FUNG</name>
<evidence type="ECO:0000313" key="3">
    <source>
        <dbReference type="Proteomes" id="UP001209540"/>
    </source>
</evidence>
<evidence type="ECO:0000313" key="2">
    <source>
        <dbReference type="EMBL" id="KAI9268158.1"/>
    </source>
</evidence>